<keyword evidence="1" id="KW-0812">Transmembrane</keyword>
<dbReference type="AlphaFoldDB" id="S0KD99"/>
<keyword evidence="1" id="KW-0472">Membrane</keyword>
<gene>
    <name evidence="2" type="ORF">OMK_02707</name>
</gene>
<dbReference type="HOGENOM" id="CLU_210834_0_0_9"/>
<feature type="transmembrane region" description="Helical" evidence="1">
    <location>
        <begin position="28"/>
        <end position="45"/>
    </location>
</feature>
<evidence type="ECO:0000313" key="2">
    <source>
        <dbReference type="EMBL" id="EOT38158.1"/>
    </source>
</evidence>
<sequence>MSLTKISLIIAVVLGVFLYFVLPLSNFFVYFTIPSIIIVNVIRIFEKKKQEKYA</sequence>
<feature type="transmembrane region" description="Helical" evidence="1">
    <location>
        <begin position="7"/>
        <end position="22"/>
    </location>
</feature>
<reference evidence="2 3" key="1">
    <citation type="submission" date="2013-03" db="EMBL/GenBank/DDBJ databases">
        <title>The Genome Sequence of Enterococcus dispar ATCC_51266 (Illumina only assembly).</title>
        <authorList>
            <consortium name="The Broad Institute Genomics Platform"/>
            <consortium name="The Broad Institute Genome Sequencing Center for Infectious Disease"/>
            <person name="Earl A."/>
            <person name="Russ C."/>
            <person name="Gilmore M."/>
            <person name="Surin D."/>
            <person name="Walker B."/>
            <person name="Young S."/>
            <person name="Zeng Q."/>
            <person name="Gargeya S."/>
            <person name="Fitzgerald M."/>
            <person name="Haas B."/>
            <person name="Abouelleil A."/>
            <person name="Allen A.W."/>
            <person name="Alvarado L."/>
            <person name="Arachchi H.M."/>
            <person name="Berlin A.M."/>
            <person name="Chapman S.B."/>
            <person name="Gainer-Dewar J."/>
            <person name="Goldberg J."/>
            <person name="Griggs A."/>
            <person name="Gujja S."/>
            <person name="Hansen M."/>
            <person name="Howarth C."/>
            <person name="Imamovic A."/>
            <person name="Ireland A."/>
            <person name="Larimer J."/>
            <person name="McCowan C."/>
            <person name="Murphy C."/>
            <person name="Pearson M."/>
            <person name="Poon T.W."/>
            <person name="Priest M."/>
            <person name="Roberts A."/>
            <person name="Saif S."/>
            <person name="Shea T."/>
            <person name="Sisk P."/>
            <person name="Sykes S."/>
            <person name="Wortman J."/>
            <person name="Nusbaum C."/>
            <person name="Birren B."/>
        </authorList>
    </citation>
    <scope>NUCLEOTIDE SEQUENCE [LARGE SCALE GENOMIC DNA]</scope>
    <source>
        <strain evidence="2 3">ATCC 51266</strain>
    </source>
</reference>
<name>S0KD99_9ENTE</name>
<proteinExistence type="predicted"/>
<dbReference type="Proteomes" id="UP000014127">
    <property type="component" value="Unassembled WGS sequence"/>
</dbReference>
<organism evidence="2 3">
    <name type="scientific">Enterococcus dispar ATCC 51266</name>
    <dbReference type="NCBI Taxonomy" id="1139219"/>
    <lineage>
        <taxon>Bacteria</taxon>
        <taxon>Bacillati</taxon>
        <taxon>Bacillota</taxon>
        <taxon>Bacilli</taxon>
        <taxon>Lactobacillales</taxon>
        <taxon>Enterococcaceae</taxon>
        <taxon>Enterococcus</taxon>
    </lineage>
</organism>
<evidence type="ECO:0000313" key="3">
    <source>
        <dbReference type="Proteomes" id="UP000014127"/>
    </source>
</evidence>
<accession>S0KD99</accession>
<dbReference type="EMBL" id="AHYR01000014">
    <property type="protein sequence ID" value="EOT38158.1"/>
    <property type="molecule type" value="Genomic_DNA"/>
</dbReference>
<comment type="caution">
    <text evidence="2">The sequence shown here is derived from an EMBL/GenBank/DDBJ whole genome shotgun (WGS) entry which is preliminary data.</text>
</comment>
<keyword evidence="3" id="KW-1185">Reference proteome</keyword>
<protein>
    <submittedName>
        <fullName evidence="2">Uncharacterized protein</fullName>
    </submittedName>
</protein>
<evidence type="ECO:0000256" key="1">
    <source>
        <dbReference type="SAM" id="Phobius"/>
    </source>
</evidence>
<keyword evidence="1" id="KW-1133">Transmembrane helix</keyword>